<proteinExistence type="predicted"/>
<dbReference type="EMBL" id="JAHLEM010000330">
    <property type="protein sequence ID" value="MBU3867675.1"/>
    <property type="molecule type" value="Genomic_DNA"/>
</dbReference>
<comment type="caution">
    <text evidence="1">The sequence shown here is derived from an EMBL/GenBank/DDBJ whole genome shotgun (WGS) entry which is preliminary data.</text>
</comment>
<accession>A0ABS6CLV7</accession>
<name>A0ABS6CLV7_9ACTN</name>
<sequence length="66" mass="6829">MTVESRLLSVLACPVCVQPLQLGADEARLICQGPDCGRGYRIVDGIPVLIADEALASDSVSGSLDA</sequence>
<dbReference type="InterPro" id="IPR005651">
    <property type="entry name" value="Trm112-like"/>
</dbReference>
<reference evidence="1 2" key="1">
    <citation type="submission" date="2021-06" db="EMBL/GenBank/DDBJ databases">
        <authorList>
            <person name="Pan X."/>
        </authorList>
    </citation>
    <scope>NUCLEOTIDE SEQUENCE [LARGE SCALE GENOMIC DNA]</scope>
    <source>
        <strain evidence="1 2">4503</strain>
    </source>
</reference>
<dbReference type="Pfam" id="PF03966">
    <property type="entry name" value="Trm112p"/>
    <property type="match status" value="1"/>
</dbReference>
<organism evidence="1 2">
    <name type="scientific">Streptomyces niphimycinicus</name>
    <dbReference type="NCBI Taxonomy" id="2842201"/>
    <lineage>
        <taxon>Bacteria</taxon>
        <taxon>Bacillati</taxon>
        <taxon>Actinomycetota</taxon>
        <taxon>Actinomycetes</taxon>
        <taxon>Kitasatosporales</taxon>
        <taxon>Streptomycetaceae</taxon>
        <taxon>Streptomyces</taxon>
    </lineage>
</organism>
<dbReference type="Proteomes" id="UP000720508">
    <property type="component" value="Unassembled WGS sequence"/>
</dbReference>
<evidence type="ECO:0000313" key="1">
    <source>
        <dbReference type="EMBL" id="MBU3867675.1"/>
    </source>
</evidence>
<keyword evidence="2" id="KW-1185">Reference proteome</keyword>
<gene>
    <name evidence="1" type="ORF">KN815_27535</name>
</gene>
<protein>
    <submittedName>
        <fullName evidence="1">Trm112 family protein</fullName>
    </submittedName>
</protein>
<evidence type="ECO:0000313" key="2">
    <source>
        <dbReference type="Proteomes" id="UP000720508"/>
    </source>
</evidence>